<organism evidence="3 4">
    <name type="scientific">Strongylocentrotus purpuratus</name>
    <name type="common">Purple sea urchin</name>
    <dbReference type="NCBI Taxonomy" id="7668"/>
    <lineage>
        <taxon>Eukaryota</taxon>
        <taxon>Metazoa</taxon>
        <taxon>Echinodermata</taxon>
        <taxon>Eleutherozoa</taxon>
        <taxon>Echinozoa</taxon>
        <taxon>Echinoidea</taxon>
        <taxon>Euechinoidea</taxon>
        <taxon>Echinacea</taxon>
        <taxon>Camarodonta</taxon>
        <taxon>Echinidea</taxon>
        <taxon>Strongylocentrotidae</taxon>
        <taxon>Strongylocentrotus</taxon>
    </lineage>
</organism>
<dbReference type="RefSeq" id="XP_030841538.1">
    <property type="nucleotide sequence ID" value="XM_030985678.1"/>
</dbReference>
<dbReference type="KEGG" id="spu:764668"/>
<dbReference type="EnsemblMetazoa" id="XM_030985678">
    <property type="protein sequence ID" value="XP_030841538"/>
    <property type="gene ID" value="LOC764668"/>
</dbReference>
<dbReference type="AlphaFoldDB" id="A0A7M7NU53"/>
<keyword evidence="2" id="KW-0808">Transferase</keyword>
<dbReference type="RefSeq" id="XP_030841539.1">
    <property type="nucleotide sequence ID" value="XM_030985679.1"/>
</dbReference>
<dbReference type="Gene3D" id="3.40.50.150">
    <property type="entry name" value="Vaccinia Virus protein VP39"/>
    <property type="match status" value="1"/>
</dbReference>
<proteinExistence type="predicted"/>
<accession>A0A7M7NU53</accession>
<reference evidence="3" key="2">
    <citation type="submission" date="2021-01" db="UniProtKB">
        <authorList>
            <consortium name="EnsemblMetazoa"/>
        </authorList>
    </citation>
    <scope>IDENTIFICATION</scope>
</reference>
<dbReference type="GO" id="GO:0008168">
    <property type="term" value="F:methyltransferase activity"/>
    <property type="evidence" value="ECO:0007669"/>
    <property type="project" value="UniProtKB-KW"/>
</dbReference>
<dbReference type="Proteomes" id="UP000007110">
    <property type="component" value="Unassembled WGS sequence"/>
</dbReference>
<protein>
    <recommendedName>
        <fullName evidence="5">Histamine N-methyltransferase</fullName>
    </recommendedName>
</protein>
<evidence type="ECO:0000256" key="1">
    <source>
        <dbReference type="ARBA" id="ARBA00022603"/>
    </source>
</evidence>
<keyword evidence="4" id="KW-1185">Reference proteome</keyword>
<dbReference type="OMA" id="DCCERIG"/>
<dbReference type="GO" id="GO:0032259">
    <property type="term" value="P:methylation"/>
    <property type="evidence" value="ECO:0007669"/>
    <property type="project" value="UniProtKB-KW"/>
</dbReference>
<keyword evidence="1" id="KW-0489">Methyltransferase</keyword>
<evidence type="ECO:0000313" key="4">
    <source>
        <dbReference type="Proteomes" id="UP000007110"/>
    </source>
</evidence>
<evidence type="ECO:0008006" key="5">
    <source>
        <dbReference type="Google" id="ProtNLM"/>
    </source>
</evidence>
<dbReference type="OrthoDB" id="5984880at2759"/>
<evidence type="ECO:0000313" key="3">
    <source>
        <dbReference type="EnsemblMetazoa" id="XP_030841538"/>
    </source>
</evidence>
<dbReference type="Pfam" id="PF13489">
    <property type="entry name" value="Methyltransf_23"/>
    <property type="match status" value="1"/>
</dbReference>
<dbReference type="GeneID" id="764668"/>
<dbReference type="SUPFAM" id="SSF53335">
    <property type="entry name" value="S-adenosyl-L-methionine-dependent methyltransferases"/>
    <property type="match status" value="1"/>
</dbReference>
<dbReference type="InterPro" id="IPR029063">
    <property type="entry name" value="SAM-dependent_MTases_sf"/>
</dbReference>
<name>A0A7M7NU53_STRPU</name>
<dbReference type="FunFam" id="3.40.50.150:FF:000118">
    <property type="entry name" value="Histamine N-methyltransferase"/>
    <property type="match status" value="1"/>
</dbReference>
<reference evidence="4" key="1">
    <citation type="submission" date="2015-02" db="EMBL/GenBank/DDBJ databases">
        <title>Genome sequencing for Strongylocentrotus purpuratus.</title>
        <authorList>
            <person name="Murali S."/>
            <person name="Liu Y."/>
            <person name="Vee V."/>
            <person name="English A."/>
            <person name="Wang M."/>
            <person name="Skinner E."/>
            <person name="Han Y."/>
            <person name="Muzny D.M."/>
            <person name="Worley K.C."/>
            <person name="Gibbs R.A."/>
        </authorList>
    </citation>
    <scope>NUCLEOTIDE SEQUENCE</scope>
</reference>
<sequence length="296" mass="33664">MAEVTYILDDLDYYSEAYQTFTHCSVKTGAIQDWVDTAFKEEVVEKLSKRCQSADPLKVLGIGSGAGNIDCAMLEQLLPTFPRITNTIVEPSEAQNDLFKNLVKEKEDTLKGASFEWRMETSDQYLDRVFSCEGGVQPPKFHLIHAVHVLYYAADLKQTLKRLHDMLEDGGLLFIIVLSKHSTIIKVHRKMNEIVTDMRPLLLTDEQVGAALDTQNMPYSGEQVTRYIQGTSIFGEGCQEGDHLLDFLTHSKNFRKMAPDNLRESVLKYLRDPECSIEKDGEVLVFRHWVPMSVPK</sequence>
<dbReference type="CDD" id="cd02440">
    <property type="entry name" value="AdoMet_MTases"/>
    <property type="match status" value="1"/>
</dbReference>
<dbReference type="InParanoid" id="A0A7M7NU53"/>
<evidence type="ECO:0000256" key="2">
    <source>
        <dbReference type="ARBA" id="ARBA00022679"/>
    </source>
</evidence>
<dbReference type="EnsemblMetazoa" id="XM_030985679">
    <property type="protein sequence ID" value="XP_030841539"/>
    <property type="gene ID" value="LOC764668"/>
</dbReference>